<evidence type="ECO:0000256" key="7">
    <source>
        <dbReference type="ARBA" id="ARBA00023136"/>
    </source>
</evidence>
<comment type="similarity">
    <text evidence="4">Belongs to the CDIP1/LITAF family.</text>
</comment>
<accession>A0A564YH31</accession>
<organism evidence="10 11">
    <name type="scientific">Hymenolepis diminuta</name>
    <name type="common">Rat tapeworm</name>
    <dbReference type="NCBI Taxonomy" id="6216"/>
    <lineage>
        <taxon>Eukaryota</taxon>
        <taxon>Metazoa</taxon>
        <taxon>Spiralia</taxon>
        <taxon>Lophotrochozoa</taxon>
        <taxon>Platyhelminthes</taxon>
        <taxon>Cestoda</taxon>
        <taxon>Eucestoda</taxon>
        <taxon>Cyclophyllidea</taxon>
        <taxon>Hymenolepididae</taxon>
        <taxon>Hymenolepis</taxon>
    </lineage>
</organism>
<evidence type="ECO:0000256" key="6">
    <source>
        <dbReference type="ARBA" id="ARBA00022833"/>
    </source>
</evidence>
<evidence type="ECO:0000259" key="9">
    <source>
        <dbReference type="PROSITE" id="PS51837"/>
    </source>
</evidence>
<dbReference type="EMBL" id="CABIJS010000221">
    <property type="protein sequence ID" value="VUZ46506.1"/>
    <property type="molecule type" value="Genomic_DNA"/>
</dbReference>
<dbReference type="GO" id="GO:0031902">
    <property type="term" value="C:late endosome membrane"/>
    <property type="evidence" value="ECO:0007669"/>
    <property type="project" value="UniProtKB-SubCell"/>
</dbReference>
<name>A0A564YH31_HYMDI</name>
<reference evidence="10 11" key="1">
    <citation type="submission" date="2019-07" db="EMBL/GenBank/DDBJ databases">
        <authorList>
            <person name="Jastrzebski P J."/>
            <person name="Paukszto L."/>
            <person name="Jastrzebski P J."/>
        </authorList>
    </citation>
    <scope>NUCLEOTIDE SEQUENCE [LARGE SCALE GENOMIC DNA]</scope>
    <source>
        <strain evidence="10 11">WMS-il1</strain>
    </source>
</reference>
<evidence type="ECO:0000256" key="4">
    <source>
        <dbReference type="ARBA" id="ARBA00005975"/>
    </source>
</evidence>
<feature type="domain" description="LITAF" evidence="9">
    <location>
        <begin position="1"/>
        <end position="81"/>
    </location>
</feature>
<gene>
    <name evidence="10" type="ORF">WMSIL1_LOCUS6231</name>
</gene>
<feature type="transmembrane region" description="Helical" evidence="8">
    <location>
        <begin position="39"/>
        <end position="59"/>
    </location>
</feature>
<evidence type="ECO:0000313" key="11">
    <source>
        <dbReference type="Proteomes" id="UP000321570"/>
    </source>
</evidence>
<dbReference type="PANTHER" id="PTHR23292">
    <property type="entry name" value="LIPOPOLYSACCHARIDE-INDUCED TUMOR NECROSIS FACTOR-ALPHA FACTOR"/>
    <property type="match status" value="1"/>
</dbReference>
<keyword evidence="8" id="KW-0812">Transmembrane</keyword>
<evidence type="ECO:0000256" key="1">
    <source>
        <dbReference type="ARBA" id="ARBA00004414"/>
    </source>
</evidence>
<protein>
    <recommendedName>
        <fullName evidence="9">LITAF domain-containing protein</fullName>
    </recommendedName>
</protein>
<dbReference type="InterPro" id="IPR037519">
    <property type="entry name" value="LITAF_fam"/>
</dbReference>
<dbReference type="Pfam" id="PF10601">
    <property type="entry name" value="zf-LITAF-like"/>
    <property type="match status" value="1"/>
</dbReference>
<evidence type="ECO:0000256" key="3">
    <source>
        <dbReference type="ARBA" id="ARBA00004630"/>
    </source>
</evidence>
<dbReference type="Proteomes" id="UP000321570">
    <property type="component" value="Unassembled WGS sequence"/>
</dbReference>
<keyword evidence="6" id="KW-0862">Zinc</keyword>
<evidence type="ECO:0000256" key="5">
    <source>
        <dbReference type="ARBA" id="ARBA00022723"/>
    </source>
</evidence>
<proteinExistence type="inferred from homology"/>
<dbReference type="GO" id="GO:0008270">
    <property type="term" value="F:zinc ion binding"/>
    <property type="evidence" value="ECO:0007669"/>
    <property type="project" value="TreeGrafter"/>
</dbReference>
<dbReference type="GO" id="GO:0005765">
    <property type="term" value="C:lysosomal membrane"/>
    <property type="evidence" value="ECO:0007669"/>
    <property type="project" value="UniProtKB-SubCell"/>
</dbReference>
<comment type="subcellular location">
    <subcellularLocation>
        <location evidence="2">Endosome membrane</location>
        <topology evidence="2">Peripheral membrane protein</topology>
    </subcellularLocation>
    <subcellularLocation>
        <location evidence="1">Late endosome membrane</location>
    </subcellularLocation>
    <subcellularLocation>
        <location evidence="3">Lysosome membrane</location>
        <topology evidence="3">Peripheral membrane protein</topology>
        <orientation evidence="3">Cytoplasmic side</orientation>
    </subcellularLocation>
</comment>
<evidence type="ECO:0000256" key="8">
    <source>
        <dbReference type="SAM" id="Phobius"/>
    </source>
</evidence>
<keyword evidence="5" id="KW-0479">Metal-binding</keyword>
<keyword evidence="11" id="KW-1185">Reference proteome</keyword>
<evidence type="ECO:0000256" key="2">
    <source>
        <dbReference type="ARBA" id="ARBA00004481"/>
    </source>
</evidence>
<dbReference type="PROSITE" id="PS51837">
    <property type="entry name" value="LITAF"/>
    <property type="match status" value="1"/>
</dbReference>
<dbReference type="AlphaFoldDB" id="A0A564YH31"/>
<dbReference type="SMART" id="SM00714">
    <property type="entry name" value="LITAF"/>
    <property type="match status" value="1"/>
</dbReference>
<sequence>VPKTGQEFGTESTLTFCPVCNQKVVTHVDIKPSKVAQTCAMIICLLGGFFGCCLVPLFIPGLNDAIHSCPRCGTIVGKNTKE</sequence>
<evidence type="ECO:0000313" key="10">
    <source>
        <dbReference type="EMBL" id="VUZ46506.1"/>
    </source>
</evidence>
<dbReference type="InterPro" id="IPR006629">
    <property type="entry name" value="LITAF"/>
</dbReference>
<keyword evidence="8" id="KW-1133">Transmembrane helix</keyword>
<feature type="non-terminal residue" evidence="10">
    <location>
        <position position="1"/>
    </location>
</feature>
<dbReference type="PANTHER" id="PTHR23292:SF6">
    <property type="entry name" value="FI16602P1-RELATED"/>
    <property type="match status" value="1"/>
</dbReference>
<keyword evidence="7 8" id="KW-0472">Membrane</keyword>